<gene>
    <name evidence="1" type="ORF">IAB63_06230</name>
</gene>
<accession>A0A9D1HGI8</accession>
<dbReference type="PROSITE" id="PS51257">
    <property type="entry name" value="PROKAR_LIPOPROTEIN"/>
    <property type="match status" value="1"/>
</dbReference>
<dbReference type="Pfam" id="PF19546">
    <property type="entry name" value="DUF6070"/>
    <property type="match status" value="1"/>
</dbReference>
<dbReference type="AlphaFoldDB" id="A0A9D1HGI8"/>
<reference evidence="1" key="2">
    <citation type="journal article" date="2021" name="PeerJ">
        <title>Extensive microbial diversity within the chicken gut microbiome revealed by metagenomics and culture.</title>
        <authorList>
            <person name="Gilroy R."/>
            <person name="Ravi A."/>
            <person name="Getino M."/>
            <person name="Pursley I."/>
            <person name="Horton D.L."/>
            <person name="Alikhan N.F."/>
            <person name="Baker D."/>
            <person name="Gharbi K."/>
            <person name="Hall N."/>
            <person name="Watson M."/>
            <person name="Adriaenssens E.M."/>
            <person name="Foster-Nyarko E."/>
            <person name="Jarju S."/>
            <person name="Secka A."/>
            <person name="Antonio M."/>
            <person name="Oren A."/>
            <person name="Chaudhuri R.R."/>
            <person name="La Ragione R."/>
            <person name="Hildebrand F."/>
            <person name="Pallen M.J."/>
        </authorList>
    </citation>
    <scope>NUCLEOTIDE SEQUENCE</scope>
    <source>
        <strain evidence="1">CHK187-14744</strain>
    </source>
</reference>
<dbReference type="InterPro" id="IPR045714">
    <property type="entry name" value="DUF6070"/>
</dbReference>
<name>A0A9D1HGI8_9FIRM</name>
<protein>
    <submittedName>
        <fullName evidence="1">Uncharacterized protein</fullName>
    </submittedName>
</protein>
<evidence type="ECO:0000313" key="2">
    <source>
        <dbReference type="Proteomes" id="UP000824164"/>
    </source>
</evidence>
<dbReference type="EMBL" id="DVLT01000040">
    <property type="protein sequence ID" value="HIU02834.1"/>
    <property type="molecule type" value="Genomic_DNA"/>
</dbReference>
<reference evidence="1" key="1">
    <citation type="submission" date="2020-10" db="EMBL/GenBank/DDBJ databases">
        <authorList>
            <person name="Gilroy R."/>
        </authorList>
    </citation>
    <scope>NUCLEOTIDE SEQUENCE</scope>
    <source>
        <strain evidence="1">CHK187-14744</strain>
    </source>
</reference>
<proteinExistence type="predicted"/>
<sequence>MGKTKRRKLHRYIFAGYMILLALGISGCGSDGETAATDGQQAGETVQMEEKEDILTTLCLDIYEKADREGCLNELDTIRQLVDRFGENGYAAVDAQNQVDMVCPEQVAVFCEKVEAKEEAEATIVAVTWQNSFIKYDLQTTEGKVSGTRSYYHYSDSHLEQTDFGDYTVSSWMYTEDGYLLFSGSWVSEEIYAFTMGNMGENVALRVAPLDETCRELNRKYILPISYKKNNMFLIDWSEEDFGELDLYDLFDILYTHQNGTSAPYTPAGDLSKGTVYEIPEEVFESVIQSGLNMDVDMIRSKTVYHGDSETYEYKPRGFYEREYPEEHPFPEVTDYTENSDGTLTLTVHAVSPYKWTSKVFAHEVVVRPLDNGGVQYVSNHVIPSETNGEPTWYTPRLTAEEWEEIYGKDQ</sequence>
<dbReference type="Proteomes" id="UP000824164">
    <property type="component" value="Unassembled WGS sequence"/>
</dbReference>
<comment type="caution">
    <text evidence="1">The sequence shown here is derived from an EMBL/GenBank/DDBJ whole genome shotgun (WGS) entry which is preliminary data.</text>
</comment>
<evidence type="ECO:0000313" key="1">
    <source>
        <dbReference type="EMBL" id="HIU02834.1"/>
    </source>
</evidence>
<organism evidence="1 2">
    <name type="scientific">Candidatus Onthocola gallistercoris</name>
    <dbReference type="NCBI Taxonomy" id="2840876"/>
    <lineage>
        <taxon>Bacteria</taxon>
        <taxon>Bacillati</taxon>
        <taxon>Bacillota</taxon>
        <taxon>Bacilli</taxon>
        <taxon>Candidatus Onthocola</taxon>
    </lineage>
</organism>